<protein>
    <submittedName>
        <fullName evidence="2">Uncharacterized protein</fullName>
    </submittedName>
</protein>
<feature type="region of interest" description="Disordered" evidence="1">
    <location>
        <begin position="123"/>
        <end position="159"/>
    </location>
</feature>
<feature type="compositionally biased region" description="Basic and acidic residues" evidence="1">
    <location>
        <begin position="190"/>
        <end position="199"/>
    </location>
</feature>
<feature type="region of interest" description="Disordered" evidence="1">
    <location>
        <begin position="281"/>
        <end position="322"/>
    </location>
</feature>
<feature type="region of interest" description="Disordered" evidence="1">
    <location>
        <begin position="172"/>
        <end position="199"/>
    </location>
</feature>
<keyword evidence="3" id="KW-1185">Reference proteome</keyword>
<evidence type="ECO:0000313" key="2">
    <source>
        <dbReference type="EMBL" id="RZF32482.1"/>
    </source>
</evidence>
<evidence type="ECO:0000313" key="3">
    <source>
        <dbReference type="Proteomes" id="UP000291343"/>
    </source>
</evidence>
<sequence length="352" mass="38808">MRPSSRPQNSFKQQVEIVGKFNSGSGNRFPSFEVGQMGFRPTPRHPHRFGGTNTEDRFPTTYSSKTPGFSTSFGDKSPSLTTDFGGNSPKIPSFPTNFGGGLIKSPNFPGSFGESNGFPSKTTSFNTNFGDKTPSFSSHFGDAHKHSPKTPSFPSNSVDLHQFSPSFPSKFGDTNSFSPSYPANSDEDCEKDHHPPMLYPKHAEDLRSRVQFSSNSNFGRQNRQPIGEGNIRNKFKNEQKSYKDIFSKTFENSREFSSGFPSDGRHTNPFFSGFPSEGGSVTGSDVLSGHSGTGNEDFPSGFSGDGGFKSDDFNPKFVGQADDVPKYNEHKKYEGNYASGYFHNAHTYYKLF</sequence>
<accession>A0A482WGR4</accession>
<organism evidence="2 3">
    <name type="scientific">Laodelphax striatellus</name>
    <name type="common">Small brown planthopper</name>
    <name type="synonym">Delphax striatella</name>
    <dbReference type="NCBI Taxonomy" id="195883"/>
    <lineage>
        <taxon>Eukaryota</taxon>
        <taxon>Metazoa</taxon>
        <taxon>Ecdysozoa</taxon>
        <taxon>Arthropoda</taxon>
        <taxon>Hexapoda</taxon>
        <taxon>Insecta</taxon>
        <taxon>Pterygota</taxon>
        <taxon>Neoptera</taxon>
        <taxon>Paraneoptera</taxon>
        <taxon>Hemiptera</taxon>
        <taxon>Auchenorrhyncha</taxon>
        <taxon>Fulgoroidea</taxon>
        <taxon>Delphacidae</taxon>
        <taxon>Criomorphinae</taxon>
        <taxon>Laodelphax</taxon>
    </lineage>
</organism>
<comment type="caution">
    <text evidence="2">The sequence shown here is derived from an EMBL/GenBank/DDBJ whole genome shotgun (WGS) entry which is preliminary data.</text>
</comment>
<dbReference type="EMBL" id="QKKF02037003">
    <property type="protein sequence ID" value="RZF32482.1"/>
    <property type="molecule type" value="Genomic_DNA"/>
</dbReference>
<feature type="region of interest" description="Disordered" evidence="1">
    <location>
        <begin position="21"/>
        <end position="98"/>
    </location>
</feature>
<evidence type="ECO:0000256" key="1">
    <source>
        <dbReference type="SAM" id="MobiDB-lite"/>
    </source>
</evidence>
<feature type="compositionally biased region" description="Polar residues" evidence="1">
    <location>
        <begin position="172"/>
        <end position="183"/>
    </location>
</feature>
<feature type="compositionally biased region" description="Polar residues" evidence="1">
    <location>
        <begin position="60"/>
        <end position="85"/>
    </location>
</feature>
<proteinExistence type="predicted"/>
<dbReference type="InParanoid" id="A0A482WGR4"/>
<gene>
    <name evidence="2" type="ORF">LSTR_LSTR016375</name>
</gene>
<feature type="compositionally biased region" description="Polar residues" evidence="1">
    <location>
        <begin position="149"/>
        <end position="159"/>
    </location>
</feature>
<feature type="compositionally biased region" description="Polar residues" evidence="1">
    <location>
        <begin position="123"/>
        <end position="138"/>
    </location>
</feature>
<name>A0A482WGR4_LAOST</name>
<dbReference type="AlphaFoldDB" id="A0A482WGR4"/>
<reference evidence="2 3" key="1">
    <citation type="journal article" date="2017" name="Gigascience">
        <title>Genome sequence of the small brown planthopper, Laodelphax striatellus.</title>
        <authorList>
            <person name="Zhu J."/>
            <person name="Jiang F."/>
            <person name="Wang X."/>
            <person name="Yang P."/>
            <person name="Bao Y."/>
            <person name="Zhao W."/>
            <person name="Wang W."/>
            <person name="Lu H."/>
            <person name="Wang Q."/>
            <person name="Cui N."/>
            <person name="Li J."/>
            <person name="Chen X."/>
            <person name="Luo L."/>
            <person name="Yu J."/>
            <person name="Kang L."/>
            <person name="Cui F."/>
        </authorList>
    </citation>
    <scope>NUCLEOTIDE SEQUENCE [LARGE SCALE GENOMIC DNA]</scope>
    <source>
        <strain evidence="2">Lst14</strain>
    </source>
</reference>
<dbReference type="Proteomes" id="UP000291343">
    <property type="component" value="Unassembled WGS sequence"/>
</dbReference>